<evidence type="ECO:0000259" key="2">
    <source>
        <dbReference type="Pfam" id="PF13473"/>
    </source>
</evidence>
<dbReference type="EMBL" id="JAAIVB010000003">
    <property type="protein sequence ID" value="NEX59487.1"/>
    <property type="molecule type" value="Genomic_DNA"/>
</dbReference>
<feature type="domain" description="EfeO-type cupredoxin-like" evidence="2">
    <location>
        <begin position="6"/>
        <end position="100"/>
    </location>
</feature>
<gene>
    <name evidence="3" type="ORF">G3574_00205</name>
</gene>
<dbReference type="InterPro" id="IPR028096">
    <property type="entry name" value="EfeO_Cupredoxin"/>
</dbReference>
<dbReference type="PANTHER" id="PTHR36507:SF1">
    <property type="entry name" value="BLL1555 PROTEIN"/>
    <property type="match status" value="1"/>
</dbReference>
<comment type="caution">
    <text evidence="3">The sequence shown here is derived from an EMBL/GenBank/DDBJ whole genome shotgun (WGS) entry which is preliminary data.</text>
</comment>
<dbReference type="Pfam" id="PF13473">
    <property type="entry name" value="Cupredoxin_1"/>
    <property type="match status" value="1"/>
</dbReference>
<dbReference type="SUPFAM" id="SSF49503">
    <property type="entry name" value="Cupredoxins"/>
    <property type="match status" value="1"/>
</dbReference>
<accession>A0A6B3SF06</accession>
<dbReference type="PANTHER" id="PTHR36507">
    <property type="entry name" value="BLL1555 PROTEIN"/>
    <property type="match status" value="1"/>
</dbReference>
<name>A0A6B3SF06_9BURK</name>
<dbReference type="AlphaFoldDB" id="A0A6B3SF06"/>
<dbReference type="InterPro" id="IPR008972">
    <property type="entry name" value="Cupredoxin"/>
</dbReference>
<keyword evidence="4" id="KW-1185">Reference proteome</keyword>
<dbReference type="InterPro" id="IPR035668">
    <property type="entry name" value="Amicyanin"/>
</dbReference>
<proteinExistence type="predicted"/>
<dbReference type="InterPro" id="IPR052721">
    <property type="entry name" value="ET_Amicyanin"/>
</dbReference>
<dbReference type="Proteomes" id="UP000482155">
    <property type="component" value="Unassembled WGS sequence"/>
</dbReference>
<reference evidence="3 4" key="1">
    <citation type="submission" date="2020-02" db="EMBL/GenBank/DDBJ databases">
        <authorList>
            <person name="Kim M.K."/>
        </authorList>
    </citation>
    <scope>NUCLEOTIDE SEQUENCE [LARGE SCALE GENOMIC DNA]</scope>
    <source>
        <strain evidence="3 4">17J57-3</strain>
    </source>
</reference>
<evidence type="ECO:0000313" key="3">
    <source>
        <dbReference type="EMBL" id="NEX59487.1"/>
    </source>
</evidence>
<comment type="subcellular location">
    <subcellularLocation>
        <location evidence="1">Periplasm</location>
    </subcellularLocation>
</comment>
<dbReference type="GO" id="GO:0042597">
    <property type="term" value="C:periplasmic space"/>
    <property type="evidence" value="ECO:0007669"/>
    <property type="project" value="UniProtKB-SubCell"/>
</dbReference>
<evidence type="ECO:0000256" key="1">
    <source>
        <dbReference type="ARBA" id="ARBA00004418"/>
    </source>
</evidence>
<sequence length="103" mass="10914">MAALLGAGALASGESLAAPEARVHVVVIEGMQYTPATLEVRKGDTVVWQNKDPFPHTASAAGKVFESGSIDAGKSWKFIANTTGRFAYFCAFHPTMKGTLEVK</sequence>
<dbReference type="CDD" id="cd13921">
    <property type="entry name" value="Amicyanin"/>
    <property type="match status" value="1"/>
</dbReference>
<organism evidence="3 4">
    <name type="scientific">Noviherbaspirillum galbum</name>
    <dbReference type="NCBI Taxonomy" id="2709383"/>
    <lineage>
        <taxon>Bacteria</taxon>
        <taxon>Pseudomonadati</taxon>
        <taxon>Pseudomonadota</taxon>
        <taxon>Betaproteobacteria</taxon>
        <taxon>Burkholderiales</taxon>
        <taxon>Oxalobacteraceae</taxon>
        <taxon>Noviherbaspirillum</taxon>
    </lineage>
</organism>
<protein>
    <submittedName>
        <fullName evidence="3">Cupredoxin family copper-binding protein</fullName>
    </submittedName>
</protein>
<evidence type="ECO:0000313" key="4">
    <source>
        <dbReference type="Proteomes" id="UP000482155"/>
    </source>
</evidence>
<dbReference type="Gene3D" id="2.60.40.420">
    <property type="entry name" value="Cupredoxins - blue copper proteins"/>
    <property type="match status" value="1"/>
</dbReference>